<name>A0A8J7SWA9_9RHOB</name>
<evidence type="ECO:0000313" key="1">
    <source>
        <dbReference type="EMBL" id="MBL4929491.1"/>
    </source>
</evidence>
<evidence type="ECO:0000313" key="2">
    <source>
        <dbReference type="Proteomes" id="UP000619033"/>
    </source>
</evidence>
<accession>A0A8J7SWA9</accession>
<dbReference type="RefSeq" id="WP_202662023.1">
    <property type="nucleotide sequence ID" value="NZ_JAESVP010000008.1"/>
</dbReference>
<proteinExistence type="predicted"/>
<evidence type="ECO:0008006" key="3">
    <source>
        <dbReference type="Google" id="ProtNLM"/>
    </source>
</evidence>
<reference evidence="1" key="1">
    <citation type="submission" date="2021-01" db="EMBL/GenBank/DDBJ databases">
        <title>Genome seq and assembly of Tabrizicola sp. KVB23.</title>
        <authorList>
            <person name="Chhetri G."/>
        </authorList>
    </citation>
    <scope>NUCLEOTIDE SEQUENCE</scope>
    <source>
        <strain evidence="1">KVB23</strain>
    </source>
</reference>
<dbReference type="EMBL" id="JAESVP010000008">
    <property type="protein sequence ID" value="MBL4929491.1"/>
    <property type="molecule type" value="Genomic_DNA"/>
</dbReference>
<sequence>MTSSLAVVAPAQRSRSFRLALRSTLSRIAEKIGSGWAQEADLADVMELYHVDESTLRDKGLTRMDVIRLLETRCSTVE</sequence>
<organism evidence="1 2">
    <name type="scientific">Fuscibacter oryzae</name>
    <dbReference type="NCBI Taxonomy" id="2803939"/>
    <lineage>
        <taxon>Bacteria</taxon>
        <taxon>Pseudomonadati</taxon>
        <taxon>Pseudomonadota</taxon>
        <taxon>Alphaproteobacteria</taxon>
        <taxon>Rhodobacterales</taxon>
        <taxon>Paracoccaceae</taxon>
        <taxon>Fuscibacter</taxon>
    </lineage>
</organism>
<keyword evidence="2" id="KW-1185">Reference proteome</keyword>
<gene>
    <name evidence="1" type="ORF">JI744_15405</name>
</gene>
<dbReference type="Proteomes" id="UP000619033">
    <property type="component" value="Unassembled WGS sequence"/>
</dbReference>
<comment type="caution">
    <text evidence="1">The sequence shown here is derived from an EMBL/GenBank/DDBJ whole genome shotgun (WGS) entry which is preliminary data.</text>
</comment>
<dbReference type="AlphaFoldDB" id="A0A8J7SWA9"/>
<protein>
    <recommendedName>
        <fullName evidence="3">DUF1127 domain-containing protein</fullName>
    </recommendedName>
</protein>